<gene>
    <name evidence="1" type="ORF">D9758_013881</name>
</gene>
<dbReference type="EMBL" id="JAACJM010000106">
    <property type="protein sequence ID" value="KAF5346013.1"/>
    <property type="molecule type" value="Genomic_DNA"/>
</dbReference>
<dbReference type="OrthoDB" id="2756615at2759"/>
<protein>
    <submittedName>
        <fullName evidence="1">Uncharacterized protein</fullName>
    </submittedName>
</protein>
<accession>A0A8H5CS28</accession>
<evidence type="ECO:0000313" key="1">
    <source>
        <dbReference type="EMBL" id="KAF5346013.1"/>
    </source>
</evidence>
<name>A0A8H5CS28_9AGAR</name>
<evidence type="ECO:0000313" key="2">
    <source>
        <dbReference type="Proteomes" id="UP000559256"/>
    </source>
</evidence>
<comment type="caution">
    <text evidence="1">The sequence shown here is derived from an EMBL/GenBank/DDBJ whole genome shotgun (WGS) entry which is preliminary data.</text>
</comment>
<sequence length="96" mass="10497">MSSSSTAVQLILDQTAMSFSPSNLWTSETSRLWYGNSSGWANGTNQTSKGSFKVDFQGTDIAFFGNIPPTLYSQTFNVDIDGTSYQMNYPEPGTNC</sequence>
<keyword evidence="2" id="KW-1185">Reference proteome</keyword>
<organism evidence="1 2">
    <name type="scientific">Tetrapyrgos nigripes</name>
    <dbReference type="NCBI Taxonomy" id="182062"/>
    <lineage>
        <taxon>Eukaryota</taxon>
        <taxon>Fungi</taxon>
        <taxon>Dikarya</taxon>
        <taxon>Basidiomycota</taxon>
        <taxon>Agaricomycotina</taxon>
        <taxon>Agaricomycetes</taxon>
        <taxon>Agaricomycetidae</taxon>
        <taxon>Agaricales</taxon>
        <taxon>Marasmiineae</taxon>
        <taxon>Marasmiaceae</taxon>
        <taxon>Tetrapyrgos</taxon>
    </lineage>
</organism>
<reference evidence="1 2" key="1">
    <citation type="journal article" date="2020" name="ISME J.">
        <title>Uncovering the hidden diversity of litter-decomposition mechanisms in mushroom-forming fungi.</title>
        <authorList>
            <person name="Floudas D."/>
            <person name="Bentzer J."/>
            <person name="Ahren D."/>
            <person name="Johansson T."/>
            <person name="Persson P."/>
            <person name="Tunlid A."/>
        </authorList>
    </citation>
    <scope>NUCLEOTIDE SEQUENCE [LARGE SCALE GENOMIC DNA]</scope>
    <source>
        <strain evidence="1 2">CBS 291.85</strain>
    </source>
</reference>
<dbReference type="Proteomes" id="UP000559256">
    <property type="component" value="Unassembled WGS sequence"/>
</dbReference>
<proteinExistence type="predicted"/>
<dbReference type="AlphaFoldDB" id="A0A8H5CS28"/>